<evidence type="ECO:0000259" key="2">
    <source>
        <dbReference type="Pfam" id="PF07727"/>
    </source>
</evidence>
<dbReference type="Pfam" id="PF07727">
    <property type="entry name" value="RVT_2"/>
    <property type="match status" value="1"/>
</dbReference>
<dbReference type="AlphaFoldDB" id="A0AAV5RI83"/>
<feature type="domain" description="Reverse transcriptase Ty1/copia-type" evidence="2">
    <location>
        <begin position="387"/>
        <end position="611"/>
    </location>
</feature>
<reference evidence="3 4" key="1">
    <citation type="journal article" date="2023" name="Elife">
        <title>Identification of key yeast species and microbe-microbe interactions impacting larval growth of Drosophila in the wild.</title>
        <authorList>
            <person name="Mure A."/>
            <person name="Sugiura Y."/>
            <person name="Maeda R."/>
            <person name="Honda K."/>
            <person name="Sakurai N."/>
            <person name="Takahashi Y."/>
            <person name="Watada M."/>
            <person name="Katoh T."/>
            <person name="Gotoh A."/>
            <person name="Gotoh Y."/>
            <person name="Taniguchi I."/>
            <person name="Nakamura K."/>
            <person name="Hayashi T."/>
            <person name="Katayama T."/>
            <person name="Uemura T."/>
            <person name="Hattori Y."/>
        </authorList>
    </citation>
    <scope>NUCLEOTIDE SEQUENCE [LARGE SCALE GENOMIC DNA]</scope>
    <source>
        <strain evidence="3 4">SB-73</strain>
    </source>
</reference>
<organism evidence="3 4">
    <name type="scientific">Starmerella bacillaris</name>
    <name type="common">Yeast</name>
    <name type="synonym">Candida zemplinina</name>
    <dbReference type="NCBI Taxonomy" id="1247836"/>
    <lineage>
        <taxon>Eukaryota</taxon>
        <taxon>Fungi</taxon>
        <taxon>Dikarya</taxon>
        <taxon>Ascomycota</taxon>
        <taxon>Saccharomycotina</taxon>
        <taxon>Dipodascomycetes</taxon>
        <taxon>Dipodascales</taxon>
        <taxon>Trichomonascaceae</taxon>
        <taxon>Starmerella</taxon>
    </lineage>
</organism>
<proteinExistence type="predicted"/>
<keyword evidence="4" id="KW-1185">Reference proteome</keyword>
<dbReference type="EMBL" id="BTGC01000003">
    <property type="protein sequence ID" value="GMM51286.1"/>
    <property type="molecule type" value="Genomic_DNA"/>
</dbReference>
<sequence>MPHRRFNLPNVFHNGTNTRQFVDHEVLGDPSTVSMFDEHSMIDKLLQEMKIVPNFTDLKASFGVWDTTLKFMLHSSGLDKHLRMNNNIKVVRLLNQKCVQELRSKLHPNHWQLAVRNLTAEQTNDFYTVLESVRKTYKDVMVKVDSYLLHPIPRLPTQSFHSSFRNNLYVFRQLVPSWYKMLECWFIIGQLVSSSHLLHFPNIAKQIDDKIKQFRPILETPEEYENWFLAQIPNIDSPPSPATISDENQATTEEYLQEKDISLDVQNLVRSIDQDLENLEMDIELKQKLNELKSKLDDSDSEIDRENNNFLMMNNEYTSGDTKNDSIILDYGTQASGSTEDIEFQDDTKSFDDAIDYSDRIRSFEELEDERRIARDEELKAMKAHHVFTITDRPPPTKHVIRSKWIYTKVEHMTPEGNKEIVLKARVAAHGKEQLYRVDHTKTTFTKPERLEVMAFLLAGAQEDWVFNQIIIKNAYFHSQIDFEIYIEQPQYDKNKVWKLNKGILGLKQTQRLGWKAIKAAIQESDYNAIAGHKGIYKRSSSNGATYMLVSDDHIVIGSRNQKHVLKAKEKLMETFEFFDSSFNICFGTNIVRSARKMCVNSRIHSVRLVESFKGMLPRCVDAYEKINIRTTHKTGYPREFENSNDNPSSEIVCVEELTMHNPGEYICTMDDVKLALAVVQYKNKRQLAGILSRKLIPKYQSGLTMLLNIAKISRPDLLPLATFLSQFTKPRNHHWNMLLKAVTYVENTIDAQLTFNSKYTQNNHSHGSRHNKNVTFDCYVDAYAPNYYATVWAVDGCPFSWTVGAIQGNDSDRDRAILTGCSQALRDNKSLKYLLGSLDLLDSSQQMTLHYSGETNVTLLLSCIQSINVGSKIKKQYKDVIIRKEDNIAGLDVVRRCLGISA</sequence>
<dbReference type="InterPro" id="IPR013103">
    <property type="entry name" value="RVT_2"/>
</dbReference>
<gene>
    <name evidence="3" type="ORF">DASB73_022440</name>
</gene>
<protein>
    <recommendedName>
        <fullName evidence="2">Reverse transcriptase Ty1/copia-type domain-containing protein</fullName>
    </recommendedName>
</protein>
<comment type="caution">
    <text evidence="3">The sequence shown here is derived from an EMBL/GenBank/DDBJ whole genome shotgun (WGS) entry which is preliminary data.</text>
</comment>
<dbReference type="Proteomes" id="UP001362899">
    <property type="component" value="Unassembled WGS sequence"/>
</dbReference>
<evidence type="ECO:0000256" key="1">
    <source>
        <dbReference type="SAM" id="Coils"/>
    </source>
</evidence>
<evidence type="ECO:0000313" key="3">
    <source>
        <dbReference type="EMBL" id="GMM51286.1"/>
    </source>
</evidence>
<name>A0AAV5RI83_STABA</name>
<keyword evidence="1" id="KW-0175">Coiled coil</keyword>
<accession>A0AAV5RI83</accession>
<feature type="coiled-coil region" evidence="1">
    <location>
        <begin position="269"/>
        <end position="309"/>
    </location>
</feature>
<evidence type="ECO:0000313" key="4">
    <source>
        <dbReference type="Proteomes" id="UP001362899"/>
    </source>
</evidence>